<dbReference type="Proteomes" id="UP000244180">
    <property type="component" value="Unassembled WGS sequence"/>
</dbReference>
<dbReference type="PROSITE" id="PS51257">
    <property type="entry name" value="PROKAR_LIPOPROTEIN"/>
    <property type="match status" value="1"/>
</dbReference>
<organism evidence="3 4">
    <name type="scientific">Hydrogenibacillus schlegelii</name>
    <name type="common">Bacillus schlegelii</name>
    <dbReference type="NCBI Taxonomy" id="1484"/>
    <lineage>
        <taxon>Bacteria</taxon>
        <taxon>Bacillati</taxon>
        <taxon>Bacillota</taxon>
        <taxon>Bacilli</taxon>
        <taxon>Bacillales</taxon>
        <taxon>Bacillales Family X. Incertae Sedis</taxon>
        <taxon>Hydrogenibacillus</taxon>
    </lineage>
</organism>
<keyword evidence="1" id="KW-0732">Signal</keyword>
<reference evidence="3 4" key="1">
    <citation type="submission" date="2017-08" db="EMBL/GenBank/DDBJ databases">
        <title>Burning lignite coal seam in the remote Altai Mountains harbors a hydrogen-driven thermophilic microbial community.</title>
        <authorList>
            <person name="Kadnikov V.V."/>
            <person name="Mardanov A.V."/>
            <person name="Ivasenko D."/>
            <person name="Beletsky A.V."/>
            <person name="Karnachuk O.V."/>
            <person name="Ravin N.V."/>
        </authorList>
    </citation>
    <scope>NUCLEOTIDE SEQUENCE [LARGE SCALE GENOMIC DNA]</scope>
    <source>
        <strain evidence="3">AL33</strain>
    </source>
</reference>
<sequence length="377" mass="39957">MRKTTGAIGRTLLFSFAASLIFPIAFAALLSACSAESDRQPPEASTPDPERSPGAAISMRGHLAAVDRENGRLVLTRLNVDAAGRPIVAVETFRYGEETSITDPSGAPLPAESLRLGDFLDVSGAGEEGQGAIPTLNKIVRLEKGIATPDGDASGEKANQPVADGDAATSDVAALVRKAFAVLEAWKKETDFSTLITEEAGEAAKSEAGSPGAIWAISGVAPLAGDGTWVVSFVDASLSFGQAVLVHRDGDATNAEVITAKPVVMKNAAFRVFRPLPYTVQKGDFLIEGEARVFEGVFHWSLDDGHVEYGGDDVQLDRAAPAWAPFRIRIDKYDGLATNPFLNLNLFTRSPKDGEPDNRLTIPLMANSLRPLDSTNP</sequence>
<proteinExistence type="predicted"/>
<feature type="chain" id="PRO_5015786013" description="Bacterial spore germination immunoglobulin-like domain-containing protein" evidence="1">
    <location>
        <begin position="28"/>
        <end position="377"/>
    </location>
</feature>
<evidence type="ECO:0000313" key="3">
    <source>
        <dbReference type="EMBL" id="PTQ54673.1"/>
    </source>
</evidence>
<gene>
    <name evidence="3" type="ORF">HSCHL_2264</name>
</gene>
<comment type="caution">
    <text evidence="3">The sequence shown here is derived from an EMBL/GenBank/DDBJ whole genome shotgun (WGS) entry which is preliminary data.</text>
</comment>
<evidence type="ECO:0000259" key="2">
    <source>
        <dbReference type="Pfam" id="PF10648"/>
    </source>
</evidence>
<name>A0A2T5GES0_HYDSH</name>
<accession>A0A2T5GES0</accession>
<evidence type="ECO:0000256" key="1">
    <source>
        <dbReference type="SAM" id="SignalP"/>
    </source>
</evidence>
<dbReference type="AlphaFoldDB" id="A0A2T5GES0"/>
<dbReference type="EMBL" id="PEBV01000002">
    <property type="protein sequence ID" value="PTQ54673.1"/>
    <property type="molecule type" value="Genomic_DNA"/>
</dbReference>
<protein>
    <recommendedName>
        <fullName evidence="2">Bacterial spore germination immunoglobulin-like domain-containing protein</fullName>
    </recommendedName>
</protein>
<dbReference type="InterPro" id="IPR018911">
    <property type="entry name" value="Gmad2_Ig-like_dom"/>
</dbReference>
<evidence type="ECO:0000313" key="4">
    <source>
        <dbReference type="Proteomes" id="UP000244180"/>
    </source>
</evidence>
<feature type="signal peptide" evidence="1">
    <location>
        <begin position="1"/>
        <end position="27"/>
    </location>
</feature>
<feature type="domain" description="Bacterial spore germination immunoglobulin-like" evidence="2">
    <location>
        <begin position="271"/>
        <end position="355"/>
    </location>
</feature>
<dbReference type="Pfam" id="PF10648">
    <property type="entry name" value="Gmad2"/>
    <property type="match status" value="1"/>
</dbReference>